<proteinExistence type="predicted"/>
<accession>A0ACD5Y338</accession>
<organism evidence="1 2">
    <name type="scientific">Avena sativa</name>
    <name type="common">Oat</name>
    <dbReference type="NCBI Taxonomy" id="4498"/>
    <lineage>
        <taxon>Eukaryota</taxon>
        <taxon>Viridiplantae</taxon>
        <taxon>Streptophyta</taxon>
        <taxon>Embryophyta</taxon>
        <taxon>Tracheophyta</taxon>
        <taxon>Spermatophyta</taxon>
        <taxon>Magnoliopsida</taxon>
        <taxon>Liliopsida</taxon>
        <taxon>Poales</taxon>
        <taxon>Poaceae</taxon>
        <taxon>BOP clade</taxon>
        <taxon>Pooideae</taxon>
        <taxon>Poodae</taxon>
        <taxon>Poeae</taxon>
        <taxon>Poeae Chloroplast Group 1 (Aveneae type)</taxon>
        <taxon>Aveninae</taxon>
        <taxon>Avena</taxon>
    </lineage>
</organism>
<keyword evidence="2" id="KW-1185">Reference proteome</keyword>
<protein>
    <submittedName>
        <fullName evidence="1">Uncharacterized protein</fullName>
    </submittedName>
</protein>
<evidence type="ECO:0000313" key="1">
    <source>
        <dbReference type="EnsemblPlants" id="AVESA.00010b.r2.5DG0933950.2.CDS"/>
    </source>
</evidence>
<dbReference type="EnsemblPlants" id="AVESA.00010b.r2.5DG0933950.2">
    <property type="protein sequence ID" value="AVESA.00010b.r2.5DG0933950.2.CDS"/>
    <property type="gene ID" value="AVESA.00010b.r2.5DG0933950"/>
</dbReference>
<dbReference type="Proteomes" id="UP001732700">
    <property type="component" value="Chromosome 5D"/>
</dbReference>
<reference evidence="1" key="2">
    <citation type="submission" date="2025-09" db="UniProtKB">
        <authorList>
            <consortium name="EnsemblPlants"/>
        </authorList>
    </citation>
    <scope>IDENTIFICATION</scope>
</reference>
<name>A0ACD5Y338_AVESA</name>
<reference evidence="1" key="1">
    <citation type="submission" date="2021-05" db="EMBL/GenBank/DDBJ databases">
        <authorList>
            <person name="Scholz U."/>
            <person name="Mascher M."/>
            <person name="Fiebig A."/>
        </authorList>
    </citation>
    <scope>NUCLEOTIDE SEQUENCE [LARGE SCALE GENOMIC DNA]</scope>
</reference>
<evidence type="ECO:0000313" key="2">
    <source>
        <dbReference type="Proteomes" id="UP001732700"/>
    </source>
</evidence>
<sequence>MSSNVAMIPLHLIKTITDEFAEKNRLGKGGYGEVYKGVLNGQEIAVKKLFPVHGLDEEAFTNEFRNLMKVQHKNIVRLIGYCYEIAHQHINHGGQFVFSKVIDRALCFEFMDQGSLSQHLSAESCIHDWPTTFKIIKGTCEAIDYLHRGRGENNYIYHLDLKPDNILMDKNMVPKIGDFGLSRLFNDSATHQTTTAKGTIGFMPPEFTSNGIVTPKNDVFSLGVIIFHLMAGEKGYNDYCDLRRRRELLEKCQQFIDGVQEYWKKTMQTSVGYTLTCTDLVGVMACLQMAMRCVDDDRDKRPGTREMISDLAKLSDQIEKMPTIVQRTTRSNMSGPVAAHAAGRGNLDVVIVYAFDCTNSTPAWEKVGVVFSLVEKKLANFVDSRLGYVYVMSTSNTYKSDINFVDPSKKGESSATRAVCTKNMAAGLPEAHKLMRDNGDENGIILLFSDGLINTGDFFDGAEDFMSTVAVHTFTLGGDAFNDGLQAIAANSPGGTFIPFHVPDKPVLSVHFTRQLDSILSGTAKDDQLDSSPNSGRWPLDVVIIYAFDCTTSTPAWHTVNDVYELVQGKLSMFVGSCLGFTYLMSTPNTYTSDMTLVGSNEKSSAWSRDTCTKNMASGLTEAHKLIGYRGHSNSIILLFSDGLINKGDFFEGAEDFISKVPVHTFTLGGDEYNYGLRAIARNSPGGVFFNPLPVPNKPSQSVPFSRMLDNILNNTTNDGRWPLDVVIVYAFDCTESTPDWYKVGGVYSLVEEKLKHLGEICLGFIYVMSTPNTYVSDMNLLDPSKTGYTESSARSRTTCIKNMASGLPEAHRLMSDHGHLNGMILLFSDGQINKGDFFDGAEDFISKVPVHTFTLGGDAYNHGLHTIASNSPGGSFSTIPLTDMPSLSVPFLRQLDSLLDGTTRDDSKHPSAYSGSWPLDVVIVYAFDCTESTPAWYTVGDVYSMVQGKLLTNSESSIGFTYVMLTPKTCTSDMNLVSSIVTGYEKSSARSRTTCVKNMACGLLEAHKLISYRGHWNSLILLFSDGLVNKGDFFDGAEDYISKVPVHTFTLGGDAYNHGLRSMAANSPGGKFHDTQVPDKPILSETFSRLLDSIIVNATKAS</sequence>